<feature type="domain" description="PrcB C-terminal" evidence="2">
    <location>
        <begin position="82"/>
        <end position="141"/>
    </location>
</feature>
<evidence type="ECO:0000313" key="3">
    <source>
        <dbReference type="EMBL" id="MBN7772887.1"/>
    </source>
</evidence>
<keyword evidence="3" id="KW-0645">Protease</keyword>
<evidence type="ECO:0000313" key="4">
    <source>
        <dbReference type="Proteomes" id="UP000664545"/>
    </source>
</evidence>
<dbReference type="Pfam" id="PF14343">
    <property type="entry name" value="PrcB_C"/>
    <property type="match status" value="1"/>
</dbReference>
<dbReference type="EMBL" id="JAFJZZ010000001">
    <property type="protein sequence ID" value="MBN7772887.1"/>
    <property type="molecule type" value="Genomic_DNA"/>
</dbReference>
<keyword evidence="1" id="KW-1133">Transmembrane helix</keyword>
<keyword evidence="1" id="KW-0812">Transmembrane</keyword>
<name>A0A939IH04_CLOAM</name>
<keyword evidence="3" id="KW-0378">Hydrolase</keyword>
<accession>A0A939IH04</accession>
<gene>
    <name evidence="3" type="ORF">JYB65_05875</name>
</gene>
<keyword evidence="4" id="KW-1185">Reference proteome</keyword>
<keyword evidence="1" id="KW-0472">Membrane</keyword>
<evidence type="ECO:0000259" key="2">
    <source>
        <dbReference type="Pfam" id="PF14343"/>
    </source>
</evidence>
<organism evidence="3 4">
    <name type="scientific">Clostridium aminobutyricum</name>
    <dbReference type="NCBI Taxonomy" id="33953"/>
    <lineage>
        <taxon>Bacteria</taxon>
        <taxon>Bacillati</taxon>
        <taxon>Bacillota</taxon>
        <taxon>Clostridia</taxon>
        <taxon>Eubacteriales</taxon>
        <taxon>Clostridiaceae</taxon>
        <taxon>Clostridium</taxon>
    </lineage>
</organism>
<dbReference type="InterPro" id="IPR025748">
    <property type="entry name" value="PrcB_C_dom"/>
</dbReference>
<comment type="caution">
    <text evidence="3">The sequence shown here is derived from an EMBL/GenBank/DDBJ whole genome shotgun (WGS) entry which is preliminary data.</text>
</comment>
<dbReference type="GO" id="GO:0006508">
    <property type="term" value="P:proteolysis"/>
    <property type="evidence" value="ECO:0007669"/>
    <property type="project" value="UniProtKB-KW"/>
</dbReference>
<dbReference type="RefSeq" id="WP_206581656.1">
    <property type="nucleotide sequence ID" value="NZ_JAFJZZ010000001.1"/>
</dbReference>
<dbReference type="GO" id="GO:0008233">
    <property type="term" value="F:peptidase activity"/>
    <property type="evidence" value="ECO:0007669"/>
    <property type="project" value="UniProtKB-KW"/>
</dbReference>
<feature type="transmembrane region" description="Helical" evidence="1">
    <location>
        <begin position="18"/>
        <end position="38"/>
    </location>
</feature>
<proteinExistence type="predicted"/>
<evidence type="ECO:0000256" key="1">
    <source>
        <dbReference type="SAM" id="Phobius"/>
    </source>
</evidence>
<sequence length="158" mass="17791">MSERNILKKLHRPSKKGWIIIALIIVILLMAMLAVHQFRGDEAVDFKVLGDKDIPQDIVGQVIPEYRDLERALACVVGDKVYVLVSRGEKPTSGFDVRIEKMVIEEQDGVSNLAVYANFSDPEPGTALTQILTYPLQVAETSLKELPDQIELRVQYKQ</sequence>
<protein>
    <submittedName>
        <fullName evidence="3">Protease complex subunit PrcB family protein</fullName>
    </submittedName>
</protein>
<reference evidence="3" key="1">
    <citation type="submission" date="2021-02" db="EMBL/GenBank/DDBJ databases">
        <title>Abyssanaerobacter marinus gen.nov., sp., nov, anaerobic bacterium isolated from the Onnuri vent field of Indian Ocean and suggestion of Mogibacteriaceae fam. nov., and proposal of reclassification of ambiguous this family's genus member.</title>
        <authorList>
            <person name="Kim Y.J."/>
            <person name="Yang J.-A."/>
        </authorList>
    </citation>
    <scope>NUCLEOTIDE SEQUENCE</scope>
    <source>
        <strain evidence="3">DSM 2634</strain>
    </source>
</reference>
<dbReference type="Proteomes" id="UP000664545">
    <property type="component" value="Unassembled WGS sequence"/>
</dbReference>
<dbReference type="AlphaFoldDB" id="A0A939IH04"/>